<dbReference type="SUPFAM" id="SSF63829">
    <property type="entry name" value="Calcium-dependent phosphotriesterase"/>
    <property type="match status" value="1"/>
</dbReference>
<evidence type="ECO:0000259" key="5">
    <source>
        <dbReference type="Pfam" id="PF08450"/>
    </source>
</evidence>
<feature type="binding site" evidence="3">
    <location>
        <position position="160"/>
    </location>
    <ligand>
        <name>substrate</name>
    </ligand>
</feature>
<proteinExistence type="inferred from homology"/>
<feature type="binding site" evidence="3">
    <location>
        <position position="209"/>
    </location>
    <ligand>
        <name>a divalent metal cation</name>
        <dbReference type="ChEBI" id="CHEBI:60240"/>
    </ligand>
</feature>
<keyword evidence="3" id="KW-0479">Metal-binding</keyword>
<feature type="binding site" evidence="3">
    <location>
        <position position="67"/>
    </location>
    <ligand>
        <name>a divalent metal cation</name>
        <dbReference type="ChEBI" id="CHEBI:60240"/>
    </ligand>
</feature>
<dbReference type="PANTHER" id="PTHR10907:SF47">
    <property type="entry name" value="REGUCALCIN"/>
    <property type="match status" value="1"/>
</dbReference>
<evidence type="ECO:0000256" key="1">
    <source>
        <dbReference type="ARBA" id="ARBA00008853"/>
    </source>
</evidence>
<reference evidence="6" key="1">
    <citation type="submission" date="2015-10" db="EMBL/GenBank/DDBJ databases">
        <authorList>
            <person name="Regsiter A."/>
            <person name="william w."/>
        </authorList>
    </citation>
    <scope>NUCLEOTIDE SEQUENCE</scope>
    <source>
        <strain evidence="6">Montdore</strain>
    </source>
</reference>
<dbReference type="Proteomes" id="UP001412239">
    <property type="component" value="Unassembled WGS sequence"/>
</dbReference>
<dbReference type="PANTHER" id="PTHR10907">
    <property type="entry name" value="REGUCALCIN"/>
    <property type="match status" value="1"/>
</dbReference>
<evidence type="ECO:0000256" key="4">
    <source>
        <dbReference type="SAM" id="MobiDB-lite"/>
    </source>
</evidence>
<organism evidence="6 7">
    <name type="scientific">Tuber aestivum</name>
    <name type="common">summer truffle</name>
    <dbReference type="NCBI Taxonomy" id="59557"/>
    <lineage>
        <taxon>Eukaryota</taxon>
        <taxon>Fungi</taxon>
        <taxon>Dikarya</taxon>
        <taxon>Ascomycota</taxon>
        <taxon>Pezizomycotina</taxon>
        <taxon>Pezizomycetes</taxon>
        <taxon>Pezizales</taxon>
        <taxon>Tuberaceae</taxon>
        <taxon>Tuber</taxon>
    </lineage>
</organism>
<evidence type="ECO:0000256" key="3">
    <source>
        <dbReference type="PIRSR" id="PIRSR605511-2"/>
    </source>
</evidence>
<feature type="binding site" evidence="3">
    <location>
        <position position="262"/>
    </location>
    <ligand>
        <name>a divalent metal cation</name>
        <dbReference type="ChEBI" id="CHEBI:60240"/>
    </ligand>
</feature>
<dbReference type="InterPro" id="IPR013658">
    <property type="entry name" value="SGL"/>
</dbReference>
<keyword evidence="7" id="KW-1185">Reference proteome</keyword>
<evidence type="ECO:0000313" key="7">
    <source>
        <dbReference type="Proteomes" id="UP001412239"/>
    </source>
</evidence>
<protein>
    <recommendedName>
        <fullName evidence="5">SMP-30/Gluconolactonase/LRE-like region domain-containing protein</fullName>
    </recommendedName>
</protein>
<evidence type="ECO:0000313" key="6">
    <source>
        <dbReference type="EMBL" id="CUS13925.1"/>
    </source>
</evidence>
<feature type="binding site" evidence="3">
    <location>
        <position position="158"/>
    </location>
    <ligand>
        <name>substrate</name>
    </ligand>
</feature>
<dbReference type="Pfam" id="PF08450">
    <property type="entry name" value="SGL"/>
    <property type="match status" value="1"/>
</dbReference>
<feature type="active site" description="Proton donor/acceptor" evidence="2">
    <location>
        <position position="262"/>
    </location>
</feature>
<evidence type="ECO:0000256" key="2">
    <source>
        <dbReference type="PIRSR" id="PIRSR605511-1"/>
    </source>
</evidence>
<dbReference type="InterPro" id="IPR005511">
    <property type="entry name" value="SMP-30"/>
</dbReference>
<dbReference type="GO" id="GO:0004341">
    <property type="term" value="F:gluconolactonase activity"/>
    <property type="evidence" value="ECO:0007669"/>
    <property type="project" value="TreeGrafter"/>
</dbReference>
<accession>A0A292Q4P2</accession>
<gene>
    <name evidence="6" type="ORF">GSTUAT00001962001</name>
</gene>
<dbReference type="PRINTS" id="PR01790">
    <property type="entry name" value="SMP30FAMILY"/>
</dbReference>
<comment type="cofactor">
    <cofactor evidence="3">
        <name>Zn(2+)</name>
        <dbReference type="ChEBI" id="CHEBI:29105"/>
    </cofactor>
    <text evidence="3">Binds 1 divalent metal cation per subunit.</text>
</comment>
<sequence>MPLDIPVLVQHYRISCQGCEYKRLVAPSSTRIPTDFTSPIKNMSPNFKVIARTGEPILHLEDFCLPESPVHDEDTGATWFTDIPRSVIYGFNVGEGRKSLNRIEVGDLVGCLALIDGDKEHLAVGAKRGFGKVNIETGKLEYINTLFPGDKDKQDLMRINDGAVDVQGRFWAGSMRSFDLGPPENEGTLFRSDPTTHLNHVKYPVAIPNGIGFSPDNSTLYLVETQLKTIFAYRFEPETGGISHEQEFVKFDEEKHGPGAPDGLAISSDGDLWVAMLGGYKVLRIDPKTKDVKGIIEVPTSKQVACPAFVGEGIVITTGKLVQLDPDIAKTSVHAGAVFYVPLPGITGREVYKARFDAVPEDPGTTSGKLISASKAKEKKEEDATLTGIAVPPVAEKPSVSTMTTVDATTATRVTGEK</sequence>
<dbReference type="GO" id="GO:0005509">
    <property type="term" value="F:calcium ion binding"/>
    <property type="evidence" value="ECO:0007669"/>
    <property type="project" value="TreeGrafter"/>
</dbReference>
<feature type="region of interest" description="Disordered" evidence="4">
    <location>
        <begin position="362"/>
        <end position="386"/>
    </location>
</feature>
<keyword evidence="3" id="KW-0862">Zinc</keyword>
<comment type="similarity">
    <text evidence="1">Belongs to the SMP-30/CGR1 family.</text>
</comment>
<dbReference type="EMBL" id="LN890965">
    <property type="protein sequence ID" value="CUS13925.1"/>
    <property type="molecule type" value="Genomic_DNA"/>
</dbReference>
<dbReference type="AlphaFoldDB" id="A0A292Q4P2"/>
<dbReference type="InterPro" id="IPR011042">
    <property type="entry name" value="6-blade_b-propeller_TolB-like"/>
</dbReference>
<name>A0A292Q4P2_9PEZI</name>
<feature type="domain" description="SMP-30/Gluconolactonase/LRE-like region" evidence="5">
    <location>
        <begin position="65"/>
        <end position="314"/>
    </location>
</feature>
<dbReference type="Gene3D" id="2.120.10.30">
    <property type="entry name" value="TolB, C-terminal domain"/>
    <property type="match status" value="1"/>
</dbReference>